<dbReference type="EMBL" id="VIIS01001672">
    <property type="protein sequence ID" value="KAF0294630.1"/>
    <property type="molecule type" value="Genomic_DNA"/>
</dbReference>
<gene>
    <name evidence="2" type="primary">glmU_0</name>
    <name evidence="2" type="ORF">FJT64_007671</name>
</gene>
<proteinExistence type="predicted"/>
<evidence type="ECO:0000313" key="3">
    <source>
        <dbReference type="Proteomes" id="UP000440578"/>
    </source>
</evidence>
<evidence type="ECO:0000259" key="1">
    <source>
        <dbReference type="PROSITE" id="PS51742"/>
    </source>
</evidence>
<dbReference type="PROSITE" id="PS51742">
    <property type="entry name" value="PPC"/>
    <property type="match status" value="1"/>
</dbReference>
<reference evidence="2 3" key="1">
    <citation type="submission" date="2019-07" db="EMBL/GenBank/DDBJ databases">
        <title>Draft genome assembly of a fouling barnacle, Amphibalanus amphitrite (Darwin, 1854): The first reference genome for Thecostraca.</title>
        <authorList>
            <person name="Kim W."/>
        </authorList>
    </citation>
    <scope>NUCLEOTIDE SEQUENCE [LARGE SCALE GENOMIC DNA]</scope>
    <source>
        <strain evidence="2">SNU_AA5</strain>
        <tissue evidence="2">Soma without cirri and trophi</tissue>
    </source>
</reference>
<dbReference type="InterPro" id="IPR005175">
    <property type="entry name" value="PPC_dom"/>
</dbReference>
<evidence type="ECO:0000313" key="2">
    <source>
        <dbReference type="EMBL" id="KAF0294630.1"/>
    </source>
</evidence>
<feature type="domain" description="PPC" evidence="1">
    <location>
        <begin position="24"/>
        <end position="159"/>
    </location>
</feature>
<dbReference type="OrthoDB" id="2156856at2759"/>
<keyword evidence="3" id="KW-1185">Reference proteome</keyword>
<accession>A0A6A4VT98</accession>
<dbReference type="CDD" id="cd11378">
    <property type="entry name" value="DUF296"/>
    <property type="match status" value="1"/>
</dbReference>
<name>A0A6A4VT98_AMPAM</name>
<dbReference type="Proteomes" id="UP000440578">
    <property type="component" value="Unassembled WGS sequence"/>
</dbReference>
<protein>
    <submittedName>
        <fullName evidence="2">Bifunctional protein GlmU</fullName>
    </submittedName>
</protein>
<sequence>MYCCCGLAVASQAPPGPSSATMALSTCRVLCFRLGPGQELVAELTARCQQAGLRAAFVVTCVGSVSGCRLRLASTPDGRTDTYMDSSEFLEICGLVGTVSPDGAHLHVTLGRADGSTLSGHVMSLTVQTTAELVVGEAEDLEFCREEDTGTGYRELVVRERERGLTRGSEISPDK</sequence>
<dbReference type="Pfam" id="PF03479">
    <property type="entry name" value="PCC"/>
    <property type="match status" value="1"/>
</dbReference>
<dbReference type="AlphaFoldDB" id="A0A6A4VT98"/>
<dbReference type="SUPFAM" id="SSF117856">
    <property type="entry name" value="AF0104/ALDC/Ptd012-like"/>
    <property type="match status" value="1"/>
</dbReference>
<dbReference type="Gene3D" id="3.30.1330.80">
    <property type="entry name" value="Hypothetical protein, similar to alpha- acetolactate decarboxylase, domain 2"/>
    <property type="match status" value="1"/>
</dbReference>
<dbReference type="PANTHER" id="PTHR34988">
    <property type="entry name" value="PROTEIN, PUTATIVE-RELATED"/>
    <property type="match status" value="1"/>
</dbReference>
<comment type="caution">
    <text evidence="2">The sequence shown here is derived from an EMBL/GenBank/DDBJ whole genome shotgun (WGS) entry which is preliminary data.</text>
</comment>
<organism evidence="2 3">
    <name type="scientific">Amphibalanus amphitrite</name>
    <name type="common">Striped barnacle</name>
    <name type="synonym">Balanus amphitrite</name>
    <dbReference type="NCBI Taxonomy" id="1232801"/>
    <lineage>
        <taxon>Eukaryota</taxon>
        <taxon>Metazoa</taxon>
        <taxon>Ecdysozoa</taxon>
        <taxon>Arthropoda</taxon>
        <taxon>Crustacea</taxon>
        <taxon>Multicrustacea</taxon>
        <taxon>Cirripedia</taxon>
        <taxon>Thoracica</taxon>
        <taxon>Thoracicalcarea</taxon>
        <taxon>Balanomorpha</taxon>
        <taxon>Balanoidea</taxon>
        <taxon>Balanidae</taxon>
        <taxon>Amphibalaninae</taxon>
        <taxon>Amphibalanus</taxon>
    </lineage>
</organism>
<dbReference type="PANTHER" id="PTHR34988:SF1">
    <property type="entry name" value="DNA-BINDING PROTEIN"/>
    <property type="match status" value="1"/>
</dbReference>